<dbReference type="PANTHER" id="PTHR30269">
    <property type="entry name" value="TRANSMEMBRANE PROTEIN YFCA"/>
    <property type="match status" value="1"/>
</dbReference>
<evidence type="ECO:0000256" key="7">
    <source>
        <dbReference type="ARBA" id="ARBA00023136"/>
    </source>
</evidence>
<dbReference type="Pfam" id="PF01925">
    <property type="entry name" value="TauE"/>
    <property type="match status" value="1"/>
</dbReference>
<protein>
    <recommendedName>
        <fullName evidence="8">Probable membrane transporter protein</fullName>
    </recommendedName>
</protein>
<accession>A0A1D7W7G1</accession>
<dbReference type="eggNOG" id="COG0730">
    <property type="taxonomic scope" value="Bacteria"/>
</dbReference>
<feature type="transmembrane region" description="Helical" evidence="8">
    <location>
        <begin position="71"/>
        <end position="91"/>
    </location>
</feature>
<feature type="transmembrane region" description="Helical" evidence="8">
    <location>
        <begin position="34"/>
        <end position="59"/>
    </location>
</feature>
<dbReference type="InterPro" id="IPR002781">
    <property type="entry name" value="TM_pro_TauE-like"/>
</dbReference>
<dbReference type="GO" id="GO:0005886">
    <property type="term" value="C:plasma membrane"/>
    <property type="evidence" value="ECO:0007669"/>
    <property type="project" value="UniProtKB-SubCell"/>
</dbReference>
<dbReference type="RefSeq" id="WP_069600856.1">
    <property type="nucleotide sequence ID" value="NZ_CP017150.1"/>
</dbReference>
<dbReference type="Proteomes" id="UP000094793">
    <property type="component" value="Chromosome"/>
</dbReference>
<feature type="transmembrane region" description="Helical" evidence="8">
    <location>
        <begin position="97"/>
        <end position="116"/>
    </location>
</feature>
<evidence type="ECO:0000256" key="3">
    <source>
        <dbReference type="ARBA" id="ARBA00022448"/>
    </source>
</evidence>
<keyword evidence="6 8" id="KW-1133">Transmembrane helix</keyword>
<feature type="transmembrane region" description="Helical" evidence="8">
    <location>
        <begin position="228"/>
        <end position="246"/>
    </location>
</feature>
<dbReference type="PANTHER" id="PTHR30269:SF37">
    <property type="entry name" value="MEMBRANE TRANSPORTER PROTEIN"/>
    <property type="match status" value="1"/>
</dbReference>
<feature type="transmembrane region" description="Helical" evidence="8">
    <location>
        <begin position="164"/>
        <end position="186"/>
    </location>
</feature>
<keyword evidence="4 8" id="KW-1003">Cell membrane</keyword>
<keyword evidence="7 8" id="KW-0472">Membrane</keyword>
<comment type="subcellular location">
    <subcellularLocation>
        <location evidence="1 8">Cell membrane</location>
        <topology evidence="1 8">Multi-pass membrane protein</topology>
    </subcellularLocation>
</comment>
<evidence type="ECO:0000256" key="8">
    <source>
        <dbReference type="RuleBase" id="RU363041"/>
    </source>
</evidence>
<evidence type="ECO:0000256" key="1">
    <source>
        <dbReference type="ARBA" id="ARBA00004651"/>
    </source>
</evidence>
<dbReference type="KEGG" id="blin:BLSMQ_3239"/>
<sequence>MEPVIVLILFAVFLGAVSQRVTGMGFGLVSGPFLVLLLDPFSGVVLVNICGIVASGTVFVRTFREVEWGSFWKLSLGAVVGTVPGALLAAALPAPPLQILIGLLIIVSLISSMIIGRIGKTMPANFGTKFTTGFFSGTMSAAAGAGGPAVSAYAVLTRWEQRKFAATLQPFLVVGTTSAVIFKAVFDHGSWPQLAAPTWIGIAAVLVAGLVGGDWLSKKIESSTARIAMIILALGGGTATLVKGLSHLA</sequence>
<organism evidence="9 10">
    <name type="scientific">Brevibacterium aurantiacum</name>
    <dbReference type="NCBI Taxonomy" id="273384"/>
    <lineage>
        <taxon>Bacteria</taxon>
        <taxon>Bacillati</taxon>
        <taxon>Actinomycetota</taxon>
        <taxon>Actinomycetes</taxon>
        <taxon>Micrococcales</taxon>
        <taxon>Brevibacteriaceae</taxon>
        <taxon>Brevibacterium</taxon>
    </lineage>
</organism>
<keyword evidence="3" id="KW-0813">Transport</keyword>
<evidence type="ECO:0000313" key="9">
    <source>
        <dbReference type="EMBL" id="AOP54941.1"/>
    </source>
</evidence>
<name>A0A1D7W7G1_BREAU</name>
<dbReference type="InterPro" id="IPR052017">
    <property type="entry name" value="TSUP"/>
</dbReference>
<evidence type="ECO:0000256" key="2">
    <source>
        <dbReference type="ARBA" id="ARBA00009142"/>
    </source>
</evidence>
<feature type="transmembrane region" description="Helical" evidence="8">
    <location>
        <begin position="198"/>
        <end position="216"/>
    </location>
</feature>
<keyword evidence="5 8" id="KW-0812">Transmembrane</keyword>
<evidence type="ECO:0000256" key="4">
    <source>
        <dbReference type="ARBA" id="ARBA00022475"/>
    </source>
</evidence>
<dbReference type="PATRIC" id="fig|1703.10.peg.3348"/>
<comment type="similarity">
    <text evidence="2 8">Belongs to the 4-toluene sulfonate uptake permease (TSUP) (TC 2.A.102) family.</text>
</comment>
<proteinExistence type="inferred from homology"/>
<evidence type="ECO:0000313" key="10">
    <source>
        <dbReference type="Proteomes" id="UP000094793"/>
    </source>
</evidence>
<evidence type="ECO:0000256" key="6">
    <source>
        <dbReference type="ARBA" id="ARBA00022989"/>
    </source>
</evidence>
<dbReference type="OrthoDB" id="3872971at2"/>
<gene>
    <name evidence="9" type="ORF">BLSMQ_3239</name>
</gene>
<dbReference type="AlphaFoldDB" id="A0A1D7W7G1"/>
<reference evidence="10" key="1">
    <citation type="submission" date="2016-09" db="EMBL/GenBank/DDBJ databases">
        <title>Complete Genome Sequence of Brevibacterium linens SMQ-1335.</title>
        <authorList>
            <person name="de Melo A.G."/>
            <person name="Labrie S.J."/>
            <person name="Dumaresq J."/>
            <person name="Roberts R.J."/>
            <person name="Tremblay D.M."/>
            <person name="Moineau S."/>
        </authorList>
    </citation>
    <scope>NUCLEOTIDE SEQUENCE [LARGE SCALE GENOMIC DNA]</scope>
    <source>
        <strain evidence="10">SMQ-1335</strain>
    </source>
</reference>
<dbReference type="EMBL" id="CP017150">
    <property type="protein sequence ID" value="AOP54941.1"/>
    <property type="molecule type" value="Genomic_DNA"/>
</dbReference>
<evidence type="ECO:0000256" key="5">
    <source>
        <dbReference type="ARBA" id="ARBA00022692"/>
    </source>
</evidence>